<keyword evidence="9" id="KW-1185">Reference proteome</keyword>
<evidence type="ECO:0000256" key="5">
    <source>
        <dbReference type="ARBA" id="ARBA00022857"/>
    </source>
</evidence>
<gene>
    <name evidence="8" type="ORF">BT96DRAFT_1000600</name>
</gene>
<comment type="similarity">
    <text evidence="2">Belongs to the FAD-binding monooxygenase family.</text>
</comment>
<keyword evidence="5" id="KW-0521">NADP</keyword>
<comment type="cofactor">
    <cofactor evidence="1">
        <name>FAD</name>
        <dbReference type="ChEBI" id="CHEBI:57692"/>
    </cofactor>
</comment>
<proteinExistence type="inferred from homology"/>
<dbReference type="Proteomes" id="UP000799118">
    <property type="component" value="Unassembled WGS sequence"/>
</dbReference>
<dbReference type="InterPro" id="IPR036188">
    <property type="entry name" value="FAD/NAD-bd_sf"/>
</dbReference>
<accession>A0A6A4H1Y6</accession>
<dbReference type="PANTHER" id="PTHR43098:SF3">
    <property type="entry name" value="L-ORNITHINE N(5)-MONOOXYGENASE-RELATED"/>
    <property type="match status" value="1"/>
</dbReference>
<dbReference type="Pfam" id="PF00743">
    <property type="entry name" value="FMO-like"/>
    <property type="match status" value="1"/>
</dbReference>
<dbReference type="OrthoDB" id="74360at2759"/>
<reference evidence="8" key="1">
    <citation type="journal article" date="2019" name="Environ. Microbiol.">
        <title>Fungal ecological strategies reflected in gene transcription - a case study of two litter decomposers.</title>
        <authorList>
            <person name="Barbi F."/>
            <person name="Kohler A."/>
            <person name="Barry K."/>
            <person name="Baskaran P."/>
            <person name="Daum C."/>
            <person name="Fauchery L."/>
            <person name="Ihrmark K."/>
            <person name="Kuo A."/>
            <person name="LaButti K."/>
            <person name="Lipzen A."/>
            <person name="Morin E."/>
            <person name="Grigoriev I.V."/>
            <person name="Henrissat B."/>
            <person name="Lindahl B."/>
            <person name="Martin F."/>
        </authorList>
    </citation>
    <scope>NUCLEOTIDE SEQUENCE</scope>
    <source>
        <strain evidence="8">JB14</strain>
    </source>
</reference>
<evidence type="ECO:0000256" key="7">
    <source>
        <dbReference type="ARBA" id="ARBA00023033"/>
    </source>
</evidence>
<dbReference type="PANTHER" id="PTHR43098">
    <property type="entry name" value="L-ORNITHINE N(5)-MONOOXYGENASE-RELATED"/>
    <property type="match status" value="1"/>
</dbReference>
<sequence>MAGLQDTELDVPVLNSVGFSAASDLGGVWYDNAYPGARVDSDNPFYQLAIPDLWQDWTWKERYPGRKELLEYFRYVDRKLDIKKDVYLNTRVVAVHFDQQVDRWIVTTEGGLVVRPRFFVLSVGFSSKSHSPDFKGLEKFKGICHHSSQWPQEDADVKNKRVGVVGTGATAVRRSASLPRRLSMHAKLRIINAARGLRCESTGTADVETVKECQALSIHPFAQIHFTANACHSVAQSC</sequence>
<name>A0A6A4H1Y6_9AGAR</name>
<dbReference type="InterPro" id="IPR050775">
    <property type="entry name" value="FAD-binding_Monooxygenases"/>
</dbReference>
<protein>
    <submittedName>
        <fullName evidence="8">FAD/NAD(P)-binding domain-containing protein</fullName>
    </submittedName>
</protein>
<evidence type="ECO:0000256" key="6">
    <source>
        <dbReference type="ARBA" id="ARBA00023002"/>
    </source>
</evidence>
<dbReference type="GO" id="GO:0004499">
    <property type="term" value="F:N,N-dimethylaniline monooxygenase activity"/>
    <property type="evidence" value="ECO:0007669"/>
    <property type="project" value="InterPro"/>
</dbReference>
<keyword evidence="7" id="KW-0503">Monooxygenase</keyword>
<keyword evidence="4" id="KW-0274">FAD</keyword>
<evidence type="ECO:0000313" key="9">
    <source>
        <dbReference type="Proteomes" id="UP000799118"/>
    </source>
</evidence>
<dbReference type="GO" id="GO:0050660">
    <property type="term" value="F:flavin adenine dinucleotide binding"/>
    <property type="evidence" value="ECO:0007669"/>
    <property type="project" value="InterPro"/>
</dbReference>
<dbReference type="AlphaFoldDB" id="A0A6A4H1Y6"/>
<dbReference type="Gene3D" id="3.50.50.60">
    <property type="entry name" value="FAD/NAD(P)-binding domain"/>
    <property type="match status" value="1"/>
</dbReference>
<keyword evidence="3" id="KW-0285">Flavoprotein</keyword>
<evidence type="ECO:0000256" key="4">
    <source>
        <dbReference type="ARBA" id="ARBA00022827"/>
    </source>
</evidence>
<evidence type="ECO:0000256" key="2">
    <source>
        <dbReference type="ARBA" id="ARBA00010139"/>
    </source>
</evidence>
<dbReference type="InterPro" id="IPR020946">
    <property type="entry name" value="Flavin_mOase-like"/>
</dbReference>
<dbReference type="EMBL" id="ML769602">
    <property type="protein sequence ID" value="KAE9392192.1"/>
    <property type="molecule type" value="Genomic_DNA"/>
</dbReference>
<evidence type="ECO:0000256" key="1">
    <source>
        <dbReference type="ARBA" id="ARBA00001974"/>
    </source>
</evidence>
<keyword evidence="6" id="KW-0560">Oxidoreductase</keyword>
<dbReference type="SUPFAM" id="SSF51905">
    <property type="entry name" value="FAD/NAD(P)-binding domain"/>
    <property type="match status" value="1"/>
</dbReference>
<organism evidence="8 9">
    <name type="scientific">Gymnopus androsaceus JB14</name>
    <dbReference type="NCBI Taxonomy" id="1447944"/>
    <lineage>
        <taxon>Eukaryota</taxon>
        <taxon>Fungi</taxon>
        <taxon>Dikarya</taxon>
        <taxon>Basidiomycota</taxon>
        <taxon>Agaricomycotina</taxon>
        <taxon>Agaricomycetes</taxon>
        <taxon>Agaricomycetidae</taxon>
        <taxon>Agaricales</taxon>
        <taxon>Marasmiineae</taxon>
        <taxon>Omphalotaceae</taxon>
        <taxon>Gymnopus</taxon>
    </lineage>
</organism>
<evidence type="ECO:0000313" key="8">
    <source>
        <dbReference type="EMBL" id="KAE9392192.1"/>
    </source>
</evidence>
<evidence type="ECO:0000256" key="3">
    <source>
        <dbReference type="ARBA" id="ARBA00022630"/>
    </source>
</evidence>
<dbReference type="GO" id="GO:0050661">
    <property type="term" value="F:NADP binding"/>
    <property type="evidence" value="ECO:0007669"/>
    <property type="project" value="InterPro"/>
</dbReference>